<comment type="caution">
    <text evidence="3">The sequence shown here is derived from an EMBL/GenBank/DDBJ whole genome shotgun (WGS) entry which is preliminary data.</text>
</comment>
<keyword evidence="4" id="KW-1185">Reference proteome</keyword>
<dbReference type="InterPro" id="IPR014824">
    <property type="entry name" value="Nfu/NifU_N"/>
</dbReference>
<dbReference type="Proteomes" id="UP000023152">
    <property type="component" value="Unassembled WGS sequence"/>
</dbReference>
<dbReference type="GO" id="GO:0005739">
    <property type="term" value="C:mitochondrion"/>
    <property type="evidence" value="ECO:0007669"/>
    <property type="project" value="TreeGrafter"/>
</dbReference>
<dbReference type="SUPFAM" id="SSF110836">
    <property type="entry name" value="Hypothetical protein SAV1430"/>
    <property type="match status" value="1"/>
</dbReference>
<evidence type="ECO:0000313" key="4">
    <source>
        <dbReference type="Proteomes" id="UP000023152"/>
    </source>
</evidence>
<evidence type="ECO:0000259" key="2">
    <source>
        <dbReference type="SMART" id="SM00932"/>
    </source>
</evidence>
<evidence type="ECO:0000256" key="1">
    <source>
        <dbReference type="ARBA" id="ARBA00006420"/>
    </source>
</evidence>
<protein>
    <recommendedName>
        <fullName evidence="2">Scaffold protein Nfu/NifU N-terminal domain-containing protein</fullName>
    </recommendedName>
</protein>
<dbReference type="GO" id="GO:0005506">
    <property type="term" value="F:iron ion binding"/>
    <property type="evidence" value="ECO:0007669"/>
    <property type="project" value="InterPro"/>
</dbReference>
<dbReference type="PANTHER" id="PTHR11178:SF1">
    <property type="entry name" value="NFU1 IRON-SULFUR CLUSTER SCAFFOLD HOMOLOG, MITOCHONDRIAL"/>
    <property type="match status" value="1"/>
</dbReference>
<dbReference type="InterPro" id="IPR001075">
    <property type="entry name" value="NIF_FeS_clus_asmbl_NifU_C"/>
</dbReference>
<dbReference type="SUPFAM" id="SSF117916">
    <property type="entry name" value="Fe-S cluster assembly (FSCA) domain-like"/>
    <property type="match status" value="1"/>
</dbReference>
<gene>
    <name evidence="3" type="ORF">RFI_26748</name>
</gene>
<comment type="similarity">
    <text evidence="1">Belongs to the NifU family.</text>
</comment>
<dbReference type="AlphaFoldDB" id="X6MAX9"/>
<organism evidence="3 4">
    <name type="scientific">Reticulomyxa filosa</name>
    <dbReference type="NCBI Taxonomy" id="46433"/>
    <lineage>
        <taxon>Eukaryota</taxon>
        <taxon>Sar</taxon>
        <taxon>Rhizaria</taxon>
        <taxon>Retaria</taxon>
        <taxon>Foraminifera</taxon>
        <taxon>Monothalamids</taxon>
        <taxon>Reticulomyxidae</taxon>
        <taxon>Reticulomyxa</taxon>
    </lineage>
</organism>
<dbReference type="Gene3D" id="3.30.1370.70">
    <property type="entry name" value="Scaffold protein Nfu/NifU, N-terminal domain"/>
    <property type="match status" value="1"/>
</dbReference>
<dbReference type="OMA" id="AIMEHYM"/>
<dbReference type="InterPro" id="IPR036498">
    <property type="entry name" value="Nfu/NifU_N_sf"/>
</dbReference>
<sequence length="268" mass="30226">MYRIIPGRTGKFCKSLICYRHSRGFSQSLGLQFPRNKQFPRAKNNSSPSTSAYQQSRRGIFVQIEKTPNVLSLKFVPTGRQVLPEENVTLDISNKKDAMKKSPLAKEIFAINDGITNVFLTNTYVTVSVDDTSKWPDIQGSVVAVINDFLLSSKPVLEDGYNVKDDTGKYDDDDEVVAIIRELLDTRIRPNVQYDGGDVIFKSFNHETGTVYLEMSGACKGCASSQATLRDGIERMLKFYVPEVLKIELFLKFFKKLTVLKSFDTCMV</sequence>
<name>X6MAX9_RETFI</name>
<dbReference type="PANTHER" id="PTHR11178">
    <property type="entry name" value="IRON-SULFUR CLUSTER SCAFFOLD PROTEIN NFU-RELATED"/>
    <property type="match status" value="1"/>
</dbReference>
<dbReference type="GO" id="GO:0016226">
    <property type="term" value="P:iron-sulfur cluster assembly"/>
    <property type="evidence" value="ECO:0007669"/>
    <property type="project" value="InterPro"/>
</dbReference>
<reference evidence="3 4" key="1">
    <citation type="journal article" date="2013" name="Curr. Biol.">
        <title>The Genome of the Foraminiferan Reticulomyxa filosa.</title>
        <authorList>
            <person name="Glockner G."/>
            <person name="Hulsmann N."/>
            <person name="Schleicher M."/>
            <person name="Noegel A.A."/>
            <person name="Eichinger L."/>
            <person name="Gallinger C."/>
            <person name="Pawlowski J."/>
            <person name="Sierra R."/>
            <person name="Euteneuer U."/>
            <person name="Pillet L."/>
            <person name="Moustafa A."/>
            <person name="Platzer M."/>
            <person name="Groth M."/>
            <person name="Szafranski K."/>
            <person name="Schliwa M."/>
        </authorList>
    </citation>
    <scope>NUCLEOTIDE SEQUENCE [LARGE SCALE GENOMIC DNA]</scope>
</reference>
<dbReference type="OrthoDB" id="565552at2759"/>
<dbReference type="Gene3D" id="3.30.300.130">
    <property type="entry name" value="Fe-S cluster assembly (FSCA)"/>
    <property type="match status" value="1"/>
</dbReference>
<dbReference type="Pfam" id="PF01106">
    <property type="entry name" value="NifU"/>
    <property type="match status" value="1"/>
</dbReference>
<dbReference type="InterPro" id="IPR034904">
    <property type="entry name" value="FSCA_dom_sf"/>
</dbReference>
<dbReference type="EMBL" id="ASPP01023323">
    <property type="protein sequence ID" value="ETO10627.1"/>
    <property type="molecule type" value="Genomic_DNA"/>
</dbReference>
<evidence type="ECO:0000313" key="3">
    <source>
        <dbReference type="EMBL" id="ETO10627.1"/>
    </source>
</evidence>
<feature type="domain" description="Scaffold protein Nfu/NifU N-terminal" evidence="2">
    <location>
        <begin position="62"/>
        <end position="153"/>
    </location>
</feature>
<dbReference type="GO" id="GO:0051536">
    <property type="term" value="F:iron-sulfur cluster binding"/>
    <property type="evidence" value="ECO:0007669"/>
    <property type="project" value="InterPro"/>
</dbReference>
<dbReference type="SMART" id="SM00932">
    <property type="entry name" value="Nfu_N"/>
    <property type="match status" value="1"/>
</dbReference>
<dbReference type="Pfam" id="PF08712">
    <property type="entry name" value="Nfu_N"/>
    <property type="match status" value="1"/>
</dbReference>
<accession>X6MAX9</accession>
<proteinExistence type="inferred from homology"/>